<evidence type="ECO:0000313" key="2">
    <source>
        <dbReference type="Proteomes" id="UP001151760"/>
    </source>
</evidence>
<dbReference type="EMBL" id="BQNB010011499">
    <property type="protein sequence ID" value="GJS91367.1"/>
    <property type="molecule type" value="Genomic_DNA"/>
</dbReference>
<sequence length="248" mass="28208">MVAYLEKTDGNAEFHEIIDFLTRSSIHYALTVIAGKPVSISEASIRSDLQFNDVARIDVSTFQAIFGFQLLDVSVSMKKRLARKKSLKKKLIQKEHTWRLRMLKLRGGQALNTMELSLLEICSALKRRKVKKEKGVGNEDSVSSWLNQMSSTHTSIKNLVLTETIAQGLIPMESEQGETKGKKKNEFRSKILKILIDQELQLKEDESDTKSEGITEAKKKFKMLANDEEIAKKVQTRNEAEPRIRKQG</sequence>
<dbReference type="Proteomes" id="UP001151760">
    <property type="component" value="Unassembled WGS sequence"/>
</dbReference>
<comment type="caution">
    <text evidence="1">The sequence shown here is derived from an EMBL/GenBank/DDBJ whole genome shotgun (WGS) entry which is preliminary data.</text>
</comment>
<name>A0ABQ4ZNC1_9ASTR</name>
<reference evidence="1" key="2">
    <citation type="submission" date="2022-01" db="EMBL/GenBank/DDBJ databases">
        <authorList>
            <person name="Yamashiro T."/>
            <person name="Shiraishi A."/>
            <person name="Satake H."/>
            <person name="Nakayama K."/>
        </authorList>
    </citation>
    <scope>NUCLEOTIDE SEQUENCE</scope>
</reference>
<proteinExistence type="predicted"/>
<reference evidence="1" key="1">
    <citation type="journal article" date="2022" name="Int. J. Mol. Sci.">
        <title>Draft Genome of Tanacetum Coccineum: Genomic Comparison of Closely Related Tanacetum-Family Plants.</title>
        <authorList>
            <person name="Yamashiro T."/>
            <person name="Shiraishi A."/>
            <person name="Nakayama K."/>
            <person name="Satake H."/>
        </authorList>
    </citation>
    <scope>NUCLEOTIDE SEQUENCE</scope>
</reference>
<accession>A0ABQ4ZNC1</accession>
<gene>
    <name evidence="1" type="ORF">Tco_0774003</name>
</gene>
<keyword evidence="2" id="KW-1185">Reference proteome</keyword>
<evidence type="ECO:0000313" key="1">
    <source>
        <dbReference type="EMBL" id="GJS91367.1"/>
    </source>
</evidence>
<organism evidence="1 2">
    <name type="scientific">Tanacetum coccineum</name>
    <dbReference type="NCBI Taxonomy" id="301880"/>
    <lineage>
        <taxon>Eukaryota</taxon>
        <taxon>Viridiplantae</taxon>
        <taxon>Streptophyta</taxon>
        <taxon>Embryophyta</taxon>
        <taxon>Tracheophyta</taxon>
        <taxon>Spermatophyta</taxon>
        <taxon>Magnoliopsida</taxon>
        <taxon>eudicotyledons</taxon>
        <taxon>Gunneridae</taxon>
        <taxon>Pentapetalae</taxon>
        <taxon>asterids</taxon>
        <taxon>campanulids</taxon>
        <taxon>Asterales</taxon>
        <taxon>Asteraceae</taxon>
        <taxon>Asteroideae</taxon>
        <taxon>Anthemideae</taxon>
        <taxon>Anthemidinae</taxon>
        <taxon>Tanacetum</taxon>
    </lineage>
</organism>
<protein>
    <submittedName>
        <fullName evidence="1">Uncharacterized protein</fullName>
    </submittedName>
</protein>